<dbReference type="Gene3D" id="3.90.950.20">
    <property type="entry name" value="CinA-like"/>
    <property type="match status" value="1"/>
</dbReference>
<name>A0A1N7LMC9_9RHOB</name>
<evidence type="ECO:0000259" key="1">
    <source>
        <dbReference type="Pfam" id="PF02464"/>
    </source>
</evidence>
<evidence type="ECO:0000313" key="3">
    <source>
        <dbReference type="Proteomes" id="UP000186098"/>
    </source>
</evidence>
<keyword evidence="3" id="KW-1185">Reference proteome</keyword>
<gene>
    <name evidence="2" type="ORF">SAMN05421795_103240</name>
</gene>
<accession>A0A1N7LMC9</accession>
<evidence type="ECO:0000313" key="2">
    <source>
        <dbReference type="EMBL" id="SIS74939.1"/>
    </source>
</evidence>
<dbReference type="AlphaFoldDB" id="A0A1N7LMC9"/>
<dbReference type="RefSeq" id="WP_235816256.1">
    <property type="nucleotide sequence ID" value="NZ_FTOM01000003.1"/>
</dbReference>
<organism evidence="2 3">
    <name type="scientific">Phaeovulum vinaykumarii</name>
    <dbReference type="NCBI Taxonomy" id="407234"/>
    <lineage>
        <taxon>Bacteria</taxon>
        <taxon>Pseudomonadati</taxon>
        <taxon>Pseudomonadota</taxon>
        <taxon>Alphaproteobacteria</taxon>
        <taxon>Rhodobacterales</taxon>
        <taxon>Paracoccaceae</taxon>
        <taxon>Phaeovulum</taxon>
    </lineage>
</organism>
<dbReference type="NCBIfam" id="TIGR00199">
    <property type="entry name" value="PncC_domain"/>
    <property type="match status" value="1"/>
</dbReference>
<reference evidence="3" key="1">
    <citation type="submission" date="2017-01" db="EMBL/GenBank/DDBJ databases">
        <authorList>
            <person name="Varghese N."/>
            <person name="Submissions S."/>
        </authorList>
    </citation>
    <scope>NUCLEOTIDE SEQUENCE [LARGE SCALE GENOMIC DNA]</scope>
    <source>
        <strain evidence="3">DSM 18714</strain>
    </source>
</reference>
<dbReference type="InterPro" id="IPR008136">
    <property type="entry name" value="CinA_C"/>
</dbReference>
<feature type="domain" description="CinA C-terminal" evidence="1">
    <location>
        <begin position="16"/>
        <end position="181"/>
    </location>
</feature>
<dbReference type="EMBL" id="FTOM01000003">
    <property type="protein sequence ID" value="SIS74939.1"/>
    <property type="molecule type" value="Genomic_DNA"/>
</dbReference>
<dbReference type="SUPFAM" id="SSF142433">
    <property type="entry name" value="CinA-like"/>
    <property type="match status" value="1"/>
</dbReference>
<dbReference type="STRING" id="407234.SAMN05421795_103240"/>
<proteinExistence type="predicted"/>
<dbReference type="Pfam" id="PF02464">
    <property type="entry name" value="CinA"/>
    <property type="match status" value="1"/>
</dbReference>
<dbReference type="Proteomes" id="UP000186098">
    <property type="component" value="Unassembled WGS sequence"/>
</dbReference>
<protein>
    <submittedName>
        <fullName evidence="2">Nicotinamide-nucleotide amidase</fullName>
    </submittedName>
</protein>
<dbReference type="InterPro" id="IPR036653">
    <property type="entry name" value="CinA-like_C"/>
</dbReference>
<sequence>MSAEGLSGLGADLAERAEAVIAAARAQGVWIVTAESCTGGLLAASLTEIAGASRVVEGGVVSYSNGVKRAVLGVSARSLQGFGAVSEPVAREMAKGALAMAEHAATAENAGPRARLAIAITGIAGPGGSEFKPEGRVCFALAQMQPGHAPEIRAETVEFGARGRGAVRLASARHALTRLEGALALWPALPVMDGTTVA</sequence>